<comment type="caution">
    <text evidence="1">The sequence shown here is derived from an EMBL/GenBank/DDBJ whole genome shotgun (WGS) entry which is preliminary data.</text>
</comment>
<organism evidence="1 2">
    <name type="scientific">Phlebia brevispora</name>
    <dbReference type="NCBI Taxonomy" id="194682"/>
    <lineage>
        <taxon>Eukaryota</taxon>
        <taxon>Fungi</taxon>
        <taxon>Dikarya</taxon>
        <taxon>Basidiomycota</taxon>
        <taxon>Agaricomycotina</taxon>
        <taxon>Agaricomycetes</taxon>
        <taxon>Polyporales</taxon>
        <taxon>Meruliaceae</taxon>
        <taxon>Phlebia</taxon>
    </lineage>
</organism>
<dbReference type="Proteomes" id="UP001148662">
    <property type="component" value="Unassembled WGS sequence"/>
</dbReference>
<dbReference type="EMBL" id="JANHOG010002670">
    <property type="protein sequence ID" value="KAJ3521094.1"/>
    <property type="molecule type" value="Genomic_DNA"/>
</dbReference>
<protein>
    <submittedName>
        <fullName evidence="1">Uncharacterized protein</fullName>
    </submittedName>
</protein>
<accession>A0ACC1RL65</accession>
<sequence>MGLFYVFIPQIDIANTGCYLPTKAVSTDALVLRASVELSGDVFVPTIQNSIFNLPQLVFNLAMVELTFNIVNNRKLRVADVRANGSSEVISVDKNQPATLNQEWKISVLDYDFSSGTYKVTLQTVDPLKYAGYDSGKGTVINGASSFQWTLEPVNAPFGGATSFRIGTGRGGPYWTAGSNNKDQIKVKSNTYDTDQLWTFVEVAKPGQPHNDPDTA</sequence>
<name>A0ACC1RL65_9APHY</name>
<evidence type="ECO:0000313" key="1">
    <source>
        <dbReference type="EMBL" id="KAJ3521094.1"/>
    </source>
</evidence>
<gene>
    <name evidence="1" type="ORF">NM688_g9065</name>
</gene>
<keyword evidence="2" id="KW-1185">Reference proteome</keyword>
<proteinExistence type="predicted"/>
<reference evidence="1" key="1">
    <citation type="submission" date="2022-07" db="EMBL/GenBank/DDBJ databases">
        <title>Genome Sequence of Phlebia brevispora.</title>
        <authorList>
            <person name="Buettner E."/>
        </authorList>
    </citation>
    <scope>NUCLEOTIDE SEQUENCE</scope>
    <source>
        <strain evidence="1">MPL23</strain>
    </source>
</reference>
<evidence type="ECO:0000313" key="2">
    <source>
        <dbReference type="Proteomes" id="UP001148662"/>
    </source>
</evidence>